<feature type="domain" description="N-acetyltransferase" evidence="3">
    <location>
        <begin position="1"/>
        <end position="139"/>
    </location>
</feature>
<proteinExistence type="predicted"/>
<dbReference type="PANTHER" id="PTHR43626">
    <property type="entry name" value="ACYL-COA N-ACYLTRANSFERASE"/>
    <property type="match status" value="1"/>
</dbReference>
<accession>W7YJJ6</accession>
<dbReference type="STRING" id="1236976.JCM16418_1880"/>
<evidence type="ECO:0000313" key="4">
    <source>
        <dbReference type="EMBL" id="GAF07848.1"/>
    </source>
</evidence>
<dbReference type="PROSITE" id="PS51186">
    <property type="entry name" value="GNAT"/>
    <property type="match status" value="1"/>
</dbReference>
<dbReference type="Pfam" id="PF13673">
    <property type="entry name" value="Acetyltransf_10"/>
    <property type="match status" value="1"/>
</dbReference>
<dbReference type="EMBL" id="BAVZ01000004">
    <property type="protein sequence ID" value="GAF07848.1"/>
    <property type="molecule type" value="Genomic_DNA"/>
</dbReference>
<dbReference type="OrthoDB" id="9775804at2"/>
<dbReference type="GO" id="GO:0005737">
    <property type="term" value="C:cytoplasm"/>
    <property type="evidence" value="ECO:0007669"/>
    <property type="project" value="TreeGrafter"/>
</dbReference>
<protein>
    <submittedName>
        <fullName evidence="4">Acetyltransferase</fullName>
    </submittedName>
</protein>
<dbReference type="CDD" id="cd04301">
    <property type="entry name" value="NAT_SF"/>
    <property type="match status" value="1"/>
</dbReference>
<dbReference type="InterPro" id="IPR000182">
    <property type="entry name" value="GNAT_dom"/>
</dbReference>
<dbReference type="AlphaFoldDB" id="W7YJJ6"/>
<dbReference type="Gene3D" id="3.40.630.30">
    <property type="match status" value="1"/>
</dbReference>
<sequence>MEISYSEVIPSVDEYTLLIESTGWQGILPKGEQKLNESISNSWYSISAIDQGKTIGFGRILSDGVLHALVCDLIVLPLYQGKGIGSVILKELLRKCNEKDILMIQLFAAKDKYAFYKNYGFEERPSDAPGMRWINRNIF</sequence>
<dbReference type="PANTHER" id="PTHR43626:SF4">
    <property type="entry name" value="GCN5-RELATED N-ACETYLTRANSFERASE 2, CHLOROPLASTIC"/>
    <property type="match status" value="1"/>
</dbReference>
<comment type="caution">
    <text evidence="4">The sequence shown here is derived from an EMBL/GenBank/DDBJ whole genome shotgun (WGS) entry which is preliminary data.</text>
</comment>
<dbReference type="InterPro" id="IPR045039">
    <property type="entry name" value="NSI-like"/>
</dbReference>
<keyword evidence="2" id="KW-0012">Acyltransferase</keyword>
<keyword evidence="1 4" id="KW-0808">Transferase</keyword>
<gene>
    <name evidence="4" type="ORF">JCM16418_1880</name>
</gene>
<dbReference type="SUPFAM" id="SSF55729">
    <property type="entry name" value="Acyl-CoA N-acyltransferases (Nat)"/>
    <property type="match status" value="1"/>
</dbReference>
<keyword evidence="5" id="KW-1185">Reference proteome</keyword>
<evidence type="ECO:0000313" key="5">
    <source>
        <dbReference type="Proteomes" id="UP000019364"/>
    </source>
</evidence>
<dbReference type="RefSeq" id="WP_036647630.1">
    <property type="nucleotide sequence ID" value="NZ_BAVZ01000004.1"/>
</dbReference>
<dbReference type="eggNOG" id="COG0454">
    <property type="taxonomic scope" value="Bacteria"/>
</dbReference>
<evidence type="ECO:0000256" key="2">
    <source>
        <dbReference type="ARBA" id="ARBA00023315"/>
    </source>
</evidence>
<dbReference type="InterPro" id="IPR016181">
    <property type="entry name" value="Acyl_CoA_acyltransferase"/>
</dbReference>
<name>W7YJJ6_9BACL</name>
<reference evidence="4 5" key="1">
    <citation type="journal article" date="2014" name="Genome Announc.">
        <title>Draft Genome Sequence of Paenibacillus pini JCM 16418T, Isolated from the Rhizosphere of Pine Tree.</title>
        <authorList>
            <person name="Yuki M."/>
            <person name="Oshima K."/>
            <person name="Suda W."/>
            <person name="Oshida Y."/>
            <person name="Kitamura K."/>
            <person name="Iida Y."/>
            <person name="Hattori M."/>
            <person name="Ohkuma M."/>
        </authorList>
    </citation>
    <scope>NUCLEOTIDE SEQUENCE [LARGE SCALE GENOMIC DNA]</scope>
    <source>
        <strain evidence="4 5">JCM 16418</strain>
    </source>
</reference>
<organism evidence="4 5">
    <name type="scientific">Paenibacillus pini JCM 16418</name>
    <dbReference type="NCBI Taxonomy" id="1236976"/>
    <lineage>
        <taxon>Bacteria</taxon>
        <taxon>Bacillati</taxon>
        <taxon>Bacillota</taxon>
        <taxon>Bacilli</taxon>
        <taxon>Bacillales</taxon>
        <taxon>Paenibacillaceae</taxon>
        <taxon>Paenibacillus</taxon>
    </lineage>
</organism>
<evidence type="ECO:0000259" key="3">
    <source>
        <dbReference type="PROSITE" id="PS51186"/>
    </source>
</evidence>
<dbReference type="Proteomes" id="UP000019364">
    <property type="component" value="Unassembled WGS sequence"/>
</dbReference>
<evidence type="ECO:0000256" key="1">
    <source>
        <dbReference type="ARBA" id="ARBA00022679"/>
    </source>
</evidence>
<dbReference type="GO" id="GO:0008080">
    <property type="term" value="F:N-acetyltransferase activity"/>
    <property type="evidence" value="ECO:0007669"/>
    <property type="project" value="InterPro"/>
</dbReference>